<gene>
    <name evidence="16" type="ORF">B5807_02580</name>
</gene>
<dbReference type="InterPro" id="IPR018371">
    <property type="entry name" value="Chitin-binding_1_CS"/>
</dbReference>
<evidence type="ECO:0000313" key="16">
    <source>
        <dbReference type="EMBL" id="OSS52335.1"/>
    </source>
</evidence>
<dbReference type="Proteomes" id="UP000193240">
    <property type="component" value="Unassembled WGS sequence"/>
</dbReference>
<dbReference type="InterPro" id="IPR011583">
    <property type="entry name" value="Chitinase_II/V-like_cat"/>
</dbReference>
<dbReference type="Pfam" id="PF00704">
    <property type="entry name" value="Glyco_hydro_18"/>
    <property type="match status" value="1"/>
</dbReference>
<keyword evidence="17" id="KW-1185">Reference proteome</keyword>
<dbReference type="PROSITE" id="PS51910">
    <property type="entry name" value="GH18_2"/>
    <property type="match status" value="1"/>
</dbReference>
<evidence type="ECO:0000313" key="17">
    <source>
        <dbReference type="Proteomes" id="UP000193240"/>
    </source>
</evidence>
<proteinExistence type="inferred from homology"/>
<keyword evidence="9" id="KW-0624">Polysaccharide degradation</keyword>
<dbReference type="Pfam" id="PF14040">
    <property type="entry name" value="DNase_NucA_NucB"/>
    <property type="match status" value="1"/>
</dbReference>
<evidence type="ECO:0000256" key="8">
    <source>
        <dbReference type="ARBA" id="ARBA00023295"/>
    </source>
</evidence>
<keyword evidence="8 11" id="KW-0326">Glycosidase</keyword>
<feature type="disulfide bond" evidence="10">
    <location>
        <begin position="112"/>
        <end position="116"/>
    </location>
</feature>
<keyword evidence="5 11" id="KW-0378">Hydrolase</keyword>
<dbReference type="InterPro" id="IPR001223">
    <property type="entry name" value="Glyco_hydro18_cat"/>
</dbReference>
<evidence type="ECO:0000256" key="13">
    <source>
        <dbReference type="SAM" id="SignalP"/>
    </source>
</evidence>
<keyword evidence="6" id="KW-0146">Chitin degradation</keyword>
<dbReference type="Pfam" id="PF00187">
    <property type="entry name" value="Chitin_bind_1"/>
    <property type="match status" value="1"/>
</dbReference>
<dbReference type="EC" id="3.2.1.14" evidence="3"/>
<dbReference type="Gene3D" id="3.20.20.80">
    <property type="entry name" value="Glycosidases"/>
    <property type="match status" value="1"/>
</dbReference>
<feature type="region of interest" description="Disordered" evidence="12">
    <location>
        <begin position="789"/>
        <end position="810"/>
    </location>
</feature>
<dbReference type="InterPro" id="IPR029070">
    <property type="entry name" value="Chitinase_insertion_sf"/>
</dbReference>
<reference evidence="16 17" key="1">
    <citation type="journal article" date="2017" name="Genome Announc.">
        <title>Genome sequence of the saprophytic ascomycete Epicoccum nigrum ICMP 19927 strain isolated from New Zealand.</title>
        <authorList>
            <person name="Fokin M."/>
            <person name="Fleetwood D."/>
            <person name="Weir B.S."/>
            <person name="Villas-Boas S.G."/>
        </authorList>
    </citation>
    <scope>NUCLEOTIDE SEQUENCE [LARGE SCALE GENOMIC DNA]</scope>
    <source>
        <strain evidence="16 17">ICMP 19927</strain>
    </source>
</reference>
<feature type="compositionally biased region" description="Basic and acidic residues" evidence="12">
    <location>
        <begin position="1759"/>
        <end position="1776"/>
    </location>
</feature>
<feature type="region of interest" description="Disordered" evidence="12">
    <location>
        <begin position="1583"/>
        <end position="1613"/>
    </location>
</feature>
<accession>A0A1Y2M8A4</accession>
<dbReference type="Gene3D" id="3.30.60.10">
    <property type="entry name" value="Endochitinase-like"/>
    <property type="match status" value="1"/>
</dbReference>
<comment type="caution">
    <text evidence="10">Lacks conserved residue(s) required for the propagation of feature annotation.</text>
</comment>
<dbReference type="CDD" id="cd00035">
    <property type="entry name" value="ChtBD1"/>
    <property type="match status" value="1"/>
</dbReference>
<dbReference type="GO" id="GO:0008843">
    <property type="term" value="F:endochitinase activity"/>
    <property type="evidence" value="ECO:0007669"/>
    <property type="project" value="UniProtKB-EC"/>
</dbReference>
<keyword evidence="13" id="KW-0732">Signal</keyword>
<feature type="signal peptide" evidence="13">
    <location>
        <begin position="1"/>
        <end position="25"/>
    </location>
</feature>
<keyword evidence="4 10" id="KW-0147">Chitin-binding</keyword>
<evidence type="ECO:0000256" key="2">
    <source>
        <dbReference type="ARBA" id="ARBA00008682"/>
    </source>
</evidence>
<dbReference type="InParanoid" id="A0A1Y2M8A4"/>
<dbReference type="InterPro" id="IPR029476">
    <property type="entry name" value="DNase_NucA_NucB"/>
</dbReference>
<dbReference type="SMART" id="SM00636">
    <property type="entry name" value="Glyco_18"/>
    <property type="match status" value="1"/>
</dbReference>
<evidence type="ECO:0000256" key="12">
    <source>
        <dbReference type="SAM" id="MobiDB-lite"/>
    </source>
</evidence>
<comment type="similarity">
    <text evidence="2">Belongs to the glycosyl hydrolase 18 family. Chitinase class V subfamily.</text>
</comment>
<dbReference type="PROSITE" id="PS01095">
    <property type="entry name" value="GH18_1"/>
    <property type="match status" value="1"/>
</dbReference>
<name>A0A1Y2M8A4_EPING</name>
<feature type="domain" description="GH18" evidence="15">
    <location>
        <begin position="130"/>
        <end position="483"/>
    </location>
</feature>
<dbReference type="InterPro" id="IPR036861">
    <property type="entry name" value="Endochitinase-like_sf"/>
</dbReference>
<evidence type="ECO:0000256" key="9">
    <source>
        <dbReference type="ARBA" id="ARBA00023326"/>
    </source>
</evidence>
<protein>
    <recommendedName>
        <fullName evidence="3">chitinase</fullName>
        <ecNumber evidence="3">3.2.1.14</ecNumber>
    </recommendedName>
</protein>
<dbReference type="InterPro" id="IPR001002">
    <property type="entry name" value="Chitin-bd_1"/>
</dbReference>
<feature type="chain" id="PRO_5012417993" description="chitinase" evidence="13">
    <location>
        <begin position="26"/>
        <end position="1794"/>
    </location>
</feature>
<dbReference type="SUPFAM" id="SSF57016">
    <property type="entry name" value="Plant lectins/antimicrobial peptides"/>
    <property type="match status" value="1"/>
</dbReference>
<evidence type="ECO:0000256" key="3">
    <source>
        <dbReference type="ARBA" id="ARBA00012729"/>
    </source>
</evidence>
<dbReference type="PROSITE" id="PS50941">
    <property type="entry name" value="CHIT_BIND_I_2"/>
    <property type="match status" value="1"/>
</dbReference>
<feature type="region of interest" description="Disordered" evidence="12">
    <location>
        <begin position="1747"/>
        <end position="1794"/>
    </location>
</feature>
<evidence type="ECO:0000256" key="10">
    <source>
        <dbReference type="PROSITE-ProRule" id="PRU00261"/>
    </source>
</evidence>
<feature type="domain" description="Chitin-binding type-1" evidence="14">
    <location>
        <begin position="67"/>
        <end position="118"/>
    </location>
</feature>
<dbReference type="GO" id="GO:0006032">
    <property type="term" value="P:chitin catabolic process"/>
    <property type="evidence" value="ECO:0007669"/>
    <property type="project" value="UniProtKB-KW"/>
</dbReference>
<feature type="compositionally biased region" description="Polar residues" evidence="12">
    <location>
        <begin position="1601"/>
        <end position="1613"/>
    </location>
</feature>
<dbReference type="PROSITE" id="PS00026">
    <property type="entry name" value="CHIT_BIND_I_1"/>
    <property type="match status" value="1"/>
</dbReference>
<dbReference type="PANTHER" id="PTHR11177">
    <property type="entry name" value="CHITINASE"/>
    <property type="match status" value="1"/>
</dbReference>
<evidence type="ECO:0000256" key="5">
    <source>
        <dbReference type="ARBA" id="ARBA00022801"/>
    </source>
</evidence>
<evidence type="ECO:0000259" key="14">
    <source>
        <dbReference type="PROSITE" id="PS50941"/>
    </source>
</evidence>
<dbReference type="STRING" id="105696.A0A1Y2M8A4"/>
<dbReference type="SUPFAM" id="SSF51445">
    <property type="entry name" value="(Trans)glycosidases"/>
    <property type="match status" value="1"/>
</dbReference>
<feature type="disulfide bond" evidence="10">
    <location>
        <begin position="81"/>
        <end position="93"/>
    </location>
</feature>
<dbReference type="SMART" id="SM00270">
    <property type="entry name" value="ChtBD1"/>
    <property type="match status" value="2"/>
</dbReference>
<evidence type="ECO:0000256" key="1">
    <source>
        <dbReference type="ARBA" id="ARBA00000822"/>
    </source>
</evidence>
<feature type="region of interest" description="Disordered" evidence="12">
    <location>
        <begin position="1387"/>
        <end position="1416"/>
    </location>
</feature>
<keyword evidence="7" id="KW-0119">Carbohydrate metabolism</keyword>
<dbReference type="GO" id="GO:0008061">
    <property type="term" value="F:chitin binding"/>
    <property type="evidence" value="ECO:0007669"/>
    <property type="project" value="UniProtKB-UniRule"/>
</dbReference>
<dbReference type="OMA" id="FDMNARW"/>
<organism evidence="16 17">
    <name type="scientific">Epicoccum nigrum</name>
    <name type="common">Soil fungus</name>
    <name type="synonym">Epicoccum purpurascens</name>
    <dbReference type="NCBI Taxonomy" id="105696"/>
    <lineage>
        <taxon>Eukaryota</taxon>
        <taxon>Fungi</taxon>
        <taxon>Dikarya</taxon>
        <taxon>Ascomycota</taxon>
        <taxon>Pezizomycotina</taxon>
        <taxon>Dothideomycetes</taxon>
        <taxon>Pleosporomycetidae</taxon>
        <taxon>Pleosporales</taxon>
        <taxon>Pleosporineae</taxon>
        <taxon>Didymellaceae</taxon>
        <taxon>Epicoccum</taxon>
    </lineage>
</organism>
<dbReference type="EMBL" id="KZ107839">
    <property type="protein sequence ID" value="OSS52335.1"/>
    <property type="molecule type" value="Genomic_DNA"/>
</dbReference>
<feature type="compositionally biased region" description="Acidic residues" evidence="12">
    <location>
        <begin position="1400"/>
        <end position="1410"/>
    </location>
</feature>
<dbReference type="InterPro" id="IPR001579">
    <property type="entry name" value="Glyco_hydro_18_chit_AS"/>
</dbReference>
<dbReference type="SUPFAM" id="SSF54556">
    <property type="entry name" value="Chitinase insertion domain"/>
    <property type="match status" value="1"/>
</dbReference>
<dbReference type="InterPro" id="IPR017853">
    <property type="entry name" value="GH"/>
</dbReference>
<evidence type="ECO:0000256" key="4">
    <source>
        <dbReference type="ARBA" id="ARBA00022669"/>
    </source>
</evidence>
<evidence type="ECO:0000256" key="6">
    <source>
        <dbReference type="ARBA" id="ARBA00023024"/>
    </source>
</evidence>
<dbReference type="Gene3D" id="3.10.50.10">
    <property type="match status" value="1"/>
</dbReference>
<feature type="disulfide bond" evidence="10">
    <location>
        <begin position="86"/>
        <end position="100"/>
    </location>
</feature>
<dbReference type="InterPro" id="IPR050314">
    <property type="entry name" value="Glycosyl_Hydrlase_18"/>
</dbReference>
<evidence type="ECO:0000259" key="15">
    <source>
        <dbReference type="PROSITE" id="PS51910"/>
    </source>
</evidence>
<evidence type="ECO:0000256" key="7">
    <source>
        <dbReference type="ARBA" id="ARBA00023277"/>
    </source>
</evidence>
<dbReference type="GO" id="GO:0000272">
    <property type="term" value="P:polysaccharide catabolic process"/>
    <property type="evidence" value="ECO:0007669"/>
    <property type="project" value="UniProtKB-KW"/>
</dbReference>
<sequence>MASHHSFTSFFVLLLCFSLITFVTPQQGATCDSETPCKSGCCSKLGNCGFGDEFCKPDVCIGTCNATAECGKWAETSGLECPLNVCCSKWGFCGTTSEFCTPGDDSDDEDGCQSNCDQPVREHCTSNWEKRRIAYYESWADNRTCDSFRPEDIPVHALTHINFAFGGIDDKHQVTVDAEGVLVRVVKLKRRNPALQVMLAIGGWAFNDEGPTRSAFTNAAATPDSRKAFAESIVATLRKYGLDGIDLDWEYPGADDRGGRPEDFDNYVYLLQTIKQHLEEADPSYVLSIAIPASYWYLQHFDLYNIQRYVDWFNIMTYDIYGKWDQYNEWTGPYVFGHSNTTSINAGLDLLRRNDVDLSKVNLGMGFYGRSFTLDDPKCNEPGCVFSDAGEKGECSGEAGILTFKEIMARKNRFNGNTVKYVKEHGVTYMVYDDNQWIGYDDKTSFEKKREILSNDCLGGVMIWAIDQDTPDFQALSGLLGDEFVQGALIEGGSMGEAEREALADELGGLTGDSCYVTMGCSGPGSNNKFATCNKGDIAVEKVHSPGGNPTNVYKTALLHEVETCPKGQWKTVCCPAKSPAINCKWVGAPERSSIYCDGGLEGKTCGTGRYELVTDRYLASTGGAICASGARSLCCDSAPELQECSWTDCQEEKKCPSGGYLTFRGNKEGGQACPKGQTQSFCCPIAGIYSDCSWAPVVEEITFDLENGVEMIKSSTMQQCMNTACSKDQITIAKATLPERTSGYPAPCGYYNPGLQHRFCCNPPRDVDLPFDLKKIFPDPKGADVAYQYKDNYGNNNKDPHGPDEDDVGDDPYGFIVLDGDQEALQSKFASNFVFVHEDDGTGKPLKKRTTLTREDPDILTWTFEHEESSHFVYCRPNREDLCDKVFHGSAKDTIISIPRHIGSGPFARVISMEPVPDSLLTDHHLRKRASEKHSSTVYELKFDYDFAAIKREDSTVNIRIDYTNLVPYWDEMTGEESSKGTSKRSLDKRWWGSYVDWLKKLNTVRASDEGKLPMSIHKKMTLYRKRASCARGNTRVKAGLDVILDSKIDMNARWAYYAQGTIVPLKVDEVYTYFEMEPVVEAVLEVSGNAEIEYRMKEPIKIIDTLAYPGLAIKGIAAIGPTLDLFGEMRAKATIAGQIRAGAKITFPRYETYFPQVPEAKDYQKFPKPSTEQEQASKGTDFTPILDASVQASVGVDILLTPMVNLGIKVNHPSVKGDIVSAQIQGFVNNTFRFEVSTKADAGIGTNPAASYNIFIKYIYNFGIGGAATFKWLGDYALSPLQLWPGEGRQKILYEHHGEVALGKRNPFISDGEYSEKFEPIYNSTYDFFDDVSEGVDLSGGVLRRFSKRAEGDEKTPLDEDSTSLFTCNDEGTCKEGGCNGDACQWTPGKTSKKRQDSDDDDDDDPMDVDPVTPCPNSIPAFMYNCRYFPDHTSDGFEFLGICHNILNYFRDHQGGGSGPFFGTFHHNRASEGGNRANVCGDRSRTTYNDGDGNDVTTTWSERCIAESDFYAISTSRREGDPGNTNWLSCDEFPFNSLEEGGNPNRNARACVPGYQQDIQGNANQLLNIIRQQVTWIDASGNERTSTQPKAWSADWRGSSATGRQTNPNKDTAWNWALNNNKEFTMHLFDSDSLLDAEGHSYSIFEHDIKDAPSQGDAPANLQTDITRVVSAVNFMGNSKYSARYNAYCTTGQTRPHALWGPFIRISQCNVIFDNAAAQRKLKRGEQPTQEEMFNVQSIEILEDGESVDIPTGSTSKGDKEENNKTERTFGSRDHQRHFKDHMAGLSKHHGS</sequence>
<dbReference type="PANTHER" id="PTHR11177:SF402">
    <property type="entry name" value="CHITINASE"/>
    <property type="match status" value="1"/>
</dbReference>
<evidence type="ECO:0000256" key="11">
    <source>
        <dbReference type="RuleBase" id="RU000489"/>
    </source>
</evidence>
<keyword evidence="10" id="KW-1015">Disulfide bond</keyword>
<comment type="catalytic activity">
    <reaction evidence="1">
        <text>Random endo-hydrolysis of N-acetyl-beta-D-glucosaminide (1-&gt;4)-beta-linkages in chitin and chitodextrins.</text>
        <dbReference type="EC" id="3.2.1.14"/>
    </reaction>
</comment>